<proteinExistence type="predicted"/>
<organism evidence="1 2">
    <name type="scientific">Dioscorea alata</name>
    <name type="common">Purple yam</name>
    <dbReference type="NCBI Taxonomy" id="55571"/>
    <lineage>
        <taxon>Eukaryota</taxon>
        <taxon>Viridiplantae</taxon>
        <taxon>Streptophyta</taxon>
        <taxon>Embryophyta</taxon>
        <taxon>Tracheophyta</taxon>
        <taxon>Spermatophyta</taxon>
        <taxon>Magnoliopsida</taxon>
        <taxon>Liliopsida</taxon>
        <taxon>Dioscoreales</taxon>
        <taxon>Dioscoreaceae</taxon>
        <taxon>Dioscorea</taxon>
    </lineage>
</organism>
<evidence type="ECO:0000313" key="2">
    <source>
        <dbReference type="Proteomes" id="UP000827976"/>
    </source>
</evidence>
<name>A0ACB7WB21_DIOAL</name>
<keyword evidence="1" id="KW-0396">Initiation factor</keyword>
<dbReference type="EMBL" id="CM037014">
    <property type="protein sequence ID" value="KAH7685028.1"/>
    <property type="molecule type" value="Genomic_DNA"/>
</dbReference>
<keyword evidence="2" id="KW-1185">Reference proteome</keyword>
<sequence length="570" mass="62641">MSMAASSLRSIEWEKSMAIWRRIRPVVIDPLYHHQTRCLSYLAGAPLLNRACGRRRLGVVGEKPLCLSPALESSFISVRSFAAPVQAKPKPKVSMNSSAGPRLNDTITAPFVRVVSDEGHCIVSRLEALDRAKRLNLDLVEVQRHANPPVCKIMDFYKEKFRQEVKEKERVKSKVALRNGENKEIRFTPKTDLKDLKMKADTITRLMERGYRVKCTAMPAGKENEGLADILSKVLALIEDISILESGPHAEASKAYAIVRHVKFAAKKPGKKVSKVLEAASKGVPSTEQTGLDDTSSQDEEEWEAVDDSSAIEVEDFNDQIEAKAQSFSSAPLTSKSSPSGNFNISTEPSVVETNRYARQTDPNGRFNQAKPIPRRASAENPVFNQGRQQPPRNTSEGQVQFDPRQRQPNLRNPQVQSDPRQRQSNPRDPVTPSPRYGVFMSSKTASSGDATVSEPNNSSKPSYGIFSGQKVTANPGIQNLGKPSETNSSLRSYGIFSAGTNIASAEKRNPADATADKPGNFNAGRTSFGIFSEPNRAASSDQRNTKDANNPNPSPPRFGIFSSSSDQRN</sequence>
<accession>A0ACB7WB21</accession>
<keyword evidence="1" id="KW-0648">Protein biosynthesis</keyword>
<comment type="caution">
    <text evidence="1">The sequence shown here is derived from an EMBL/GenBank/DDBJ whole genome shotgun (WGS) entry which is preliminary data.</text>
</comment>
<evidence type="ECO:0000313" key="1">
    <source>
        <dbReference type="EMBL" id="KAH7685028.1"/>
    </source>
</evidence>
<protein>
    <submittedName>
        <fullName evidence="1">Translation initiation factor IF-3 protein</fullName>
    </submittedName>
</protein>
<reference evidence="2" key="1">
    <citation type="journal article" date="2022" name="Nat. Commun.">
        <title>Chromosome evolution and the genetic basis of agronomically important traits in greater yam.</title>
        <authorList>
            <person name="Bredeson J.V."/>
            <person name="Lyons J.B."/>
            <person name="Oniyinde I.O."/>
            <person name="Okereke N.R."/>
            <person name="Kolade O."/>
            <person name="Nnabue I."/>
            <person name="Nwadili C.O."/>
            <person name="Hribova E."/>
            <person name="Parker M."/>
            <person name="Nwogha J."/>
            <person name="Shu S."/>
            <person name="Carlson J."/>
            <person name="Kariba R."/>
            <person name="Muthemba S."/>
            <person name="Knop K."/>
            <person name="Barton G.J."/>
            <person name="Sherwood A.V."/>
            <person name="Lopez-Montes A."/>
            <person name="Asiedu R."/>
            <person name="Jamnadass R."/>
            <person name="Muchugi A."/>
            <person name="Goodstein D."/>
            <person name="Egesi C.N."/>
            <person name="Featherston J."/>
            <person name="Asfaw A."/>
            <person name="Simpson G.G."/>
            <person name="Dolezel J."/>
            <person name="Hendre P.S."/>
            <person name="Van Deynze A."/>
            <person name="Kumar P.L."/>
            <person name="Obidiegwu J.E."/>
            <person name="Bhattacharjee R."/>
            <person name="Rokhsar D.S."/>
        </authorList>
    </citation>
    <scope>NUCLEOTIDE SEQUENCE [LARGE SCALE GENOMIC DNA]</scope>
    <source>
        <strain evidence="2">cv. TDa95/00328</strain>
    </source>
</reference>
<dbReference type="Proteomes" id="UP000827976">
    <property type="component" value="Chromosome 4"/>
</dbReference>
<gene>
    <name evidence="1" type="ORF">IHE45_04G013900</name>
</gene>